<proteinExistence type="predicted"/>
<keyword evidence="1" id="KW-0472">Membrane</keyword>
<dbReference type="AlphaFoldDB" id="A0A8T1I0E6"/>
<sequence>MEVQSLAVVSFVRLSKLSRVNACQVAVFIAACFAVELVMIHGLRRINGLYCDVAQLEQPDECAQG</sequence>
<protein>
    <submittedName>
        <fullName evidence="4">Uncharacterized protein</fullName>
    </submittedName>
</protein>
<evidence type="ECO:0000256" key="1">
    <source>
        <dbReference type="SAM" id="Phobius"/>
    </source>
</evidence>
<accession>A0A8T1I0E6</accession>
<dbReference type="Proteomes" id="UP000760860">
    <property type="component" value="Unassembled WGS sequence"/>
</dbReference>
<dbReference type="EMBL" id="RCMV01000397">
    <property type="protein sequence ID" value="KAG3217829.1"/>
    <property type="molecule type" value="Genomic_DNA"/>
</dbReference>
<dbReference type="EMBL" id="RCMI01000419">
    <property type="protein sequence ID" value="KAG2911594.1"/>
    <property type="molecule type" value="Genomic_DNA"/>
</dbReference>
<evidence type="ECO:0000313" key="2">
    <source>
        <dbReference type="EMBL" id="KAG2911594.1"/>
    </source>
</evidence>
<name>A0A8T1I0E6_9STRA</name>
<keyword evidence="1" id="KW-1133">Transmembrane helix</keyword>
<organism evidence="4 5">
    <name type="scientific">Phytophthora cactorum</name>
    <dbReference type="NCBI Taxonomy" id="29920"/>
    <lineage>
        <taxon>Eukaryota</taxon>
        <taxon>Sar</taxon>
        <taxon>Stramenopiles</taxon>
        <taxon>Oomycota</taxon>
        <taxon>Peronosporomycetes</taxon>
        <taxon>Peronosporales</taxon>
        <taxon>Peronosporaceae</taxon>
        <taxon>Phytophthora</taxon>
    </lineage>
</organism>
<dbReference type="Proteomes" id="UP000774804">
    <property type="component" value="Unassembled WGS sequence"/>
</dbReference>
<evidence type="ECO:0000313" key="3">
    <source>
        <dbReference type="EMBL" id="KAG2955017.1"/>
    </source>
</evidence>
<gene>
    <name evidence="2" type="ORF">PC115_g12518</name>
    <name evidence="3" type="ORF">PC117_g765</name>
    <name evidence="4" type="ORF">PC129_g11342</name>
</gene>
<keyword evidence="1" id="KW-0812">Transmembrane</keyword>
<dbReference type="EMBL" id="RCMK01000008">
    <property type="protein sequence ID" value="KAG2955017.1"/>
    <property type="molecule type" value="Genomic_DNA"/>
</dbReference>
<comment type="caution">
    <text evidence="4">The sequence shown here is derived from an EMBL/GenBank/DDBJ whole genome shotgun (WGS) entry which is preliminary data.</text>
</comment>
<dbReference type="Proteomes" id="UP000736787">
    <property type="component" value="Unassembled WGS sequence"/>
</dbReference>
<reference evidence="4" key="1">
    <citation type="submission" date="2018-05" db="EMBL/GenBank/DDBJ databases">
        <title>Effector identification in a new, highly contiguous assembly of the strawberry crown rot pathogen Phytophthora cactorum.</title>
        <authorList>
            <person name="Armitage A.D."/>
            <person name="Nellist C.F."/>
            <person name="Bates H."/>
            <person name="Vickerstaff R.J."/>
            <person name="Harrison R.J."/>
        </authorList>
    </citation>
    <scope>NUCLEOTIDE SEQUENCE</scope>
    <source>
        <strain evidence="2">4032</strain>
        <strain evidence="3">4040</strain>
        <strain evidence="4">P421</strain>
    </source>
</reference>
<evidence type="ECO:0000313" key="5">
    <source>
        <dbReference type="Proteomes" id="UP000760860"/>
    </source>
</evidence>
<evidence type="ECO:0000313" key="4">
    <source>
        <dbReference type="EMBL" id="KAG3217829.1"/>
    </source>
</evidence>
<feature type="transmembrane region" description="Helical" evidence="1">
    <location>
        <begin position="20"/>
        <end position="40"/>
    </location>
</feature>